<dbReference type="RefSeq" id="WP_263722430.1">
    <property type="nucleotide sequence ID" value="NZ_JAOWLA010000013.1"/>
</dbReference>
<protein>
    <submittedName>
        <fullName evidence="1">DUF488 family protein</fullName>
    </submittedName>
</protein>
<dbReference type="InterPro" id="IPR052552">
    <property type="entry name" value="YeaO-like"/>
</dbReference>
<dbReference type="PANTHER" id="PTHR36849:SF1">
    <property type="entry name" value="CYTOPLASMIC PROTEIN"/>
    <property type="match status" value="1"/>
</dbReference>
<dbReference type="Pfam" id="PF22752">
    <property type="entry name" value="DUF488-N3i"/>
    <property type="match status" value="1"/>
</dbReference>
<sequence>MPPRPPVAETPAGRIRVKRVYRAARVSDGRRILVDRLWPRGVAKDRARLFSWYKEIAPSGDLRHWFHDHPDLWAEFETRYGAELAAKEDLVRELVGYAEDDVVTLLYAAKNEEQNNAVALRDYLCRWLERKGVEHDRTTA</sequence>
<reference evidence="1 2" key="1">
    <citation type="submission" date="2022-10" db="EMBL/GenBank/DDBJ databases">
        <title>Defluviimonas sp. nov., isolated from ocean surface water.</title>
        <authorList>
            <person name="He W."/>
            <person name="Wang L."/>
            <person name="Zhang D.-F."/>
        </authorList>
    </citation>
    <scope>NUCLEOTIDE SEQUENCE [LARGE SCALE GENOMIC DNA]</scope>
    <source>
        <strain evidence="1 2">WL0075</strain>
    </source>
</reference>
<evidence type="ECO:0000313" key="2">
    <source>
        <dbReference type="Proteomes" id="UP001652503"/>
    </source>
</evidence>
<name>A0ABT2Z437_9RHOB</name>
<accession>A0ABT2Z437</accession>
<proteinExistence type="predicted"/>
<keyword evidence="2" id="KW-1185">Reference proteome</keyword>
<organism evidence="1 2">
    <name type="scientific">Albidovulum sediminicola</name>
    <dbReference type="NCBI Taxonomy" id="2984331"/>
    <lineage>
        <taxon>Bacteria</taxon>
        <taxon>Pseudomonadati</taxon>
        <taxon>Pseudomonadota</taxon>
        <taxon>Alphaproteobacteria</taxon>
        <taxon>Rhodobacterales</taxon>
        <taxon>Paracoccaceae</taxon>
        <taxon>Albidovulum</taxon>
    </lineage>
</organism>
<comment type="caution">
    <text evidence="1">The sequence shown here is derived from an EMBL/GenBank/DDBJ whole genome shotgun (WGS) entry which is preliminary data.</text>
</comment>
<dbReference type="Proteomes" id="UP001652503">
    <property type="component" value="Unassembled WGS sequence"/>
</dbReference>
<evidence type="ECO:0000313" key="1">
    <source>
        <dbReference type="EMBL" id="MCV2865899.1"/>
    </source>
</evidence>
<dbReference type="EMBL" id="JAOWLA010000013">
    <property type="protein sequence ID" value="MCV2865899.1"/>
    <property type="molecule type" value="Genomic_DNA"/>
</dbReference>
<dbReference type="PANTHER" id="PTHR36849">
    <property type="entry name" value="CYTOPLASMIC PROTEIN-RELATED"/>
    <property type="match status" value="1"/>
</dbReference>
<gene>
    <name evidence="1" type="ORF">OE647_14315</name>
</gene>